<name>A0A0J1IR07_NIACI</name>
<keyword evidence="2" id="KW-1185">Reference proteome</keyword>
<gene>
    <name evidence="1" type="ORF">ABW02_01205</name>
</gene>
<dbReference type="PATRIC" id="fig|1397.4.peg.265"/>
<accession>A0A0J1IR07</accession>
<dbReference type="Proteomes" id="UP000036045">
    <property type="component" value="Unassembled WGS sequence"/>
</dbReference>
<dbReference type="AlphaFoldDB" id="A0A0J1IR07"/>
<dbReference type="EMBL" id="LDPH01000001">
    <property type="protein sequence ID" value="KLV28392.1"/>
    <property type="molecule type" value="Genomic_DNA"/>
</dbReference>
<sequence>MIEQLFSYTNPIKKVWSCLIMKKILATFFILVILVGCSNEGKQTDVKSANIGSLEEQITTVMAEHHLRDKEVIDYDLKDDFIYVIFKNKHESGNTHHPDLVILKNKEGKVKWAAGPEDRTVSVDSSMIFEREDGPSVTLTMPTGNTTVKEVKVLGESAKAVTYLEHFTDDFSREYTYWITYTTEKPTHEDIEVITE</sequence>
<reference evidence="1 2" key="1">
    <citation type="submission" date="2015-05" db="EMBL/GenBank/DDBJ databases">
        <title>Whole genome sequence and identification of bacterial endophytes from Costus igneus.</title>
        <authorList>
            <person name="Lee Y.P."/>
            <person name="Gan H.M."/>
            <person name="Eng W."/>
            <person name="Wheatley M.S."/>
            <person name="Caraballo A."/>
            <person name="Polter S."/>
            <person name="Savka M.A."/>
            <person name="Hudson A.O."/>
        </authorList>
    </citation>
    <scope>NUCLEOTIDE SEQUENCE [LARGE SCALE GENOMIC DNA]</scope>
    <source>
        <strain evidence="1 2">RIT379</strain>
    </source>
</reference>
<proteinExistence type="predicted"/>
<protein>
    <submittedName>
        <fullName evidence="1">Uncharacterized protein</fullName>
    </submittedName>
</protein>
<evidence type="ECO:0000313" key="1">
    <source>
        <dbReference type="EMBL" id="KLV28392.1"/>
    </source>
</evidence>
<comment type="caution">
    <text evidence="1">The sequence shown here is derived from an EMBL/GenBank/DDBJ whole genome shotgun (WGS) entry which is preliminary data.</text>
</comment>
<organism evidence="1 2">
    <name type="scientific">Niallia circulans</name>
    <name type="common">Bacillus circulans</name>
    <dbReference type="NCBI Taxonomy" id="1397"/>
    <lineage>
        <taxon>Bacteria</taxon>
        <taxon>Bacillati</taxon>
        <taxon>Bacillota</taxon>
        <taxon>Bacilli</taxon>
        <taxon>Bacillales</taxon>
        <taxon>Bacillaceae</taxon>
        <taxon>Niallia</taxon>
    </lineage>
</organism>
<evidence type="ECO:0000313" key="2">
    <source>
        <dbReference type="Proteomes" id="UP000036045"/>
    </source>
</evidence>